<dbReference type="EMBL" id="JAYKLX010000004">
    <property type="protein sequence ID" value="MEB3345681.1"/>
    <property type="molecule type" value="Genomic_DNA"/>
</dbReference>
<dbReference type="Gene3D" id="3.90.226.10">
    <property type="entry name" value="2-enoyl-CoA Hydratase, Chain A, domain 1"/>
    <property type="match status" value="1"/>
</dbReference>
<organism evidence="2 3">
    <name type="scientific">Aquimarina gracilis</name>
    <dbReference type="NCBI Taxonomy" id="874422"/>
    <lineage>
        <taxon>Bacteria</taxon>
        <taxon>Pseudomonadati</taxon>
        <taxon>Bacteroidota</taxon>
        <taxon>Flavobacteriia</taxon>
        <taxon>Flavobacteriales</taxon>
        <taxon>Flavobacteriaceae</taxon>
        <taxon>Aquimarina</taxon>
    </lineage>
</organism>
<dbReference type="InterPro" id="IPR029045">
    <property type="entry name" value="ClpP/crotonase-like_dom_sf"/>
</dbReference>
<dbReference type="SUPFAM" id="SSF52096">
    <property type="entry name" value="ClpP/crotonase"/>
    <property type="match status" value="1"/>
</dbReference>
<gene>
    <name evidence="2" type="ORF">U6A24_09430</name>
</gene>
<protein>
    <submittedName>
        <fullName evidence="2">S41 family peptidase</fullName>
    </submittedName>
</protein>
<keyword evidence="3" id="KW-1185">Reference proteome</keyword>
<evidence type="ECO:0000259" key="1">
    <source>
        <dbReference type="Pfam" id="PF03572"/>
    </source>
</evidence>
<feature type="domain" description="Tail specific protease" evidence="1">
    <location>
        <begin position="251"/>
        <end position="415"/>
    </location>
</feature>
<dbReference type="Proteomes" id="UP001327027">
    <property type="component" value="Unassembled WGS sequence"/>
</dbReference>
<dbReference type="Pfam" id="PF03572">
    <property type="entry name" value="Peptidase_S41"/>
    <property type="match status" value="1"/>
</dbReference>
<evidence type="ECO:0000313" key="3">
    <source>
        <dbReference type="Proteomes" id="UP001327027"/>
    </source>
</evidence>
<sequence length="483" mass="55659">MKRTIFILCFLIISNALNGQKQLDSLAALKDFEIFENILKKGHPSLYEYTNEDSLHYSFESTKEKIVKNTTDIDLYKKMLEITDKVKDGHLLLFAPNTVKTNQYYFPLILKIINTHFYTDTDDFGIPIGSKINAINERKASKILADLKKYTPSDGHNLTKKYRDIELKFGAFYAYEYGITKEFIVDYTSPEGITKSVTLDAESFVTVKLRNTKRNSYFAKFHKQENGFDFFKSYINNKEPFIYYKDNLSTAILVVNSFGIDIRAFKSKLITVFKELKEKETKHLIIDLRNNDGGFRPNGVHLYSFIAKKPFKQISSQYVSAIEVPEKEYVTRTFLNEKDFLTDKFKNHPVYDGWKLIFDDLEALMVPEKRRFKGKVYVLTSGTTFSAASSFCQSAKNENITLMGEETGGGYYISTGQFPVYYELPNSKIVMVMSMVRVENYVKDKTVKKGSGTPPDKYINLSVDNLVEGKDPLLDYLFRLIKG</sequence>
<reference evidence="2 3" key="1">
    <citation type="journal article" date="2013" name="Int. J. Syst. Evol. Microbiol.">
        <title>Aquimarina gracilis sp. nov., isolated from the gut microflora of a mussel, Mytilus coruscus, and emended description of Aquimarina spongiae.</title>
        <authorList>
            <person name="Park S.C."/>
            <person name="Choe H.N."/>
            <person name="Baik K.S."/>
            <person name="Seong C.N."/>
        </authorList>
    </citation>
    <scope>NUCLEOTIDE SEQUENCE [LARGE SCALE GENOMIC DNA]</scope>
    <source>
        <strain evidence="2 3">PSC32</strain>
    </source>
</reference>
<dbReference type="PANTHER" id="PTHR32060:SF30">
    <property type="entry name" value="CARBOXY-TERMINAL PROCESSING PROTEASE CTPA"/>
    <property type="match status" value="1"/>
</dbReference>
<dbReference type="PANTHER" id="PTHR32060">
    <property type="entry name" value="TAIL-SPECIFIC PROTEASE"/>
    <property type="match status" value="1"/>
</dbReference>
<proteinExistence type="predicted"/>
<dbReference type="RefSeq" id="WP_324179712.1">
    <property type="nucleotide sequence ID" value="NZ_BAABAW010000007.1"/>
</dbReference>
<dbReference type="InterPro" id="IPR005151">
    <property type="entry name" value="Tail-specific_protease"/>
</dbReference>
<evidence type="ECO:0000313" key="2">
    <source>
        <dbReference type="EMBL" id="MEB3345681.1"/>
    </source>
</evidence>
<accession>A0ABU5ZV33</accession>
<comment type="caution">
    <text evidence="2">The sequence shown here is derived from an EMBL/GenBank/DDBJ whole genome shotgun (WGS) entry which is preliminary data.</text>
</comment>
<name>A0ABU5ZV33_9FLAO</name>